<feature type="coiled-coil region" evidence="1">
    <location>
        <begin position="2"/>
        <end position="50"/>
    </location>
</feature>
<comment type="caution">
    <text evidence="3">The sequence shown here is derived from an EMBL/GenBank/DDBJ whole genome shotgun (WGS) entry which is preliminary data.</text>
</comment>
<dbReference type="Proteomes" id="UP001148838">
    <property type="component" value="Unassembled WGS sequence"/>
</dbReference>
<protein>
    <recommendedName>
        <fullName evidence="2">HAT C-terminal dimerisation domain-containing protein</fullName>
    </recommendedName>
</protein>
<dbReference type="EMBL" id="JAJSOF020000031">
    <property type="protein sequence ID" value="KAJ4430895.1"/>
    <property type="molecule type" value="Genomic_DNA"/>
</dbReference>
<name>A0ABQ8SAN6_PERAM</name>
<dbReference type="PANTHER" id="PTHR46289">
    <property type="entry name" value="52 KDA REPRESSOR OF THE INHIBITOR OF THE PROTEIN KINASE-LIKE PROTEIN-RELATED"/>
    <property type="match status" value="1"/>
</dbReference>
<organism evidence="3 4">
    <name type="scientific">Periplaneta americana</name>
    <name type="common">American cockroach</name>
    <name type="synonym">Blatta americana</name>
    <dbReference type="NCBI Taxonomy" id="6978"/>
    <lineage>
        <taxon>Eukaryota</taxon>
        <taxon>Metazoa</taxon>
        <taxon>Ecdysozoa</taxon>
        <taxon>Arthropoda</taxon>
        <taxon>Hexapoda</taxon>
        <taxon>Insecta</taxon>
        <taxon>Pterygota</taxon>
        <taxon>Neoptera</taxon>
        <taxon>Polyneoptera</taxon>
        <taxon>Dictyoptera</taxon>
        <taxon>Blattodea</taxon>
        <taxon>Blattoidea</taxon>
        <taxon>Blattidae</taxon>
        <taxon>Blattinae</taxon>
        <taxon>Periplaneta</taxon>
    </lineage>
</organism>
<gene>
    <name evidence="3" type="ORF">ANN_19486</name>
</gene>
<dbReference type="InterPro" id="IPR052958">
    <property type="entry name" value="IFN-induced_PKR_regulator"/>
</dbReference>
<reference evidence="3 4" key="1">
    <citation type="journal article" date="2022" name="Allergy">
        <title>Genome assembly and annotation of Periplaneta americana reveal a comprehensive cockroach allergen profile.</title>
        <authorList>
            <person name="Wang L."/>
            <person name="Xiong Q."/>
            <person name="Saelim N."/>
            <person name="Wang L."/>
            <person name="Nong W."/>
            <person name="Wan A.T."/>
            <person name="Shi M."/>
            <person name="Liu X."/>
            <person name="Cao Q."/>
            <person name="Hui J.H.L."/>
            <person name="Sookrung N."/>
            <person name="Leung T.F."/>
            <person name="Tungtrongchitr A."/>
            <person name="Tsui S.K.W."/>
        </authorList>
    </citation>
    <scope>NUCLEOTIDE SEQUENCE [LARGE SCALE GENOMIC DNA]</scope>
    <source>
        <strain evidence="3">PWHHKU_190912</strain>
    </source>
</reference>
<dbReference type="PANTHER" id="PTHR46289:SF14">
    <property type="entry name" value="DUF4371 DOMAIN-CONTAINING PROTEIN"/>
    <property type="match status" value="1"/>
</dbReference>
<dbReference type="InterPro" id="IPR008906">
    <property type="entry name" value="HATC_C_dom"/>
</dbReference>
<dbReference type="Pfam" id="PF05699">
    <property type="entry name" value="Dimer_Tnp_hAT"/>
    <property type="match status" value="1"/>
</dbReference>
<sequence>MMEENKQNFNELNSTIYRLKDEIVNNTESIKKLQQENDQLQNKIKHCEFQLRKKNLIIFGMDEERRENGLETYNLVTHLCNEIFGLNLNNDQIEEAFRIGRGKNRPILMKFTKKTNDIRKCINAISDCVLYIRNLRSDQQYSVFMEAAGTATRSDSLTSLRRNELMEECAPYKYKQLYFEILDNILTQLESRFQNYEKLKFLELGDTTRFSIYSQHFPTEALDSLFQNYETYFDSVKLRVELQTVFSPLHKETFHGKSLSELIKKMIESETSEILPNAFKLFCLIATIPSTSASVERSFSCLNGVKTFLRNSMIQERLSALACISIEKGILHKFQSRPTWNDDLIDGFAKKKDRRVNLLFK</sequence>
<evidence type="ECO:0000256" key="1">
    <source>
        <dbReference type="SAM" id="Coils"/>
    </source>
</evidence>
<evidence type="ECO:0000259" key="2">
    <source>
        <dbReference type="Pfam" id="PF05699"/>
    </source>
</evidence>
<evidence type="ECO:0000313" key="4">
    <source>
        <dbReference type="Proteomes" id="UP001148838"/>
    </source>
</evidence>
<accession>A0ABQ8SAN6</accession>
<evidence type="ECO:0000313" key="3">
    <source>
        <dbReference type="EMBL" id="KAJ4430895.1"/>
    </source>
</evidence>
<keyword evidence="4" id="KW-1185">Reference proteome</keyword>
<feature type="domain" description="HAT C-terminal dimerisation" evidence="2">
    <location>
        <begin position="270"/>
        <end position="328"/>
    </location>
</feature>
<proteinExistence type="predicted"/>
<keyword evidence="1" id="KW-0175">Coiled coil</keyword>